<keyword evidence="1" id="KW-0175">Coiled coil</keyword>
<feature type="domain" description="C2H2-type" evidence="2">
    <location>
        <begin position="246"/>
        <end position="268"/>
    </location>
</feature>
<dbReference type="Proteomes" id="UP001328107">
    <property type="component" value="Unassembled WGS sequence"/>
</dbReference>
<gene>
    <name evidence="3" type="ORF">PMAYCL1PPCAC_14543</name>
</gene>
<evidence type="ECO:0000313" key="3">
    <source>
        <dbReference type="EMBL" id="GMR44348.1"/>
    </source>
</evidence>
<sequence>MEKSTPTNRRRKNGVIIVLDDDESSTQPLAKNAKRDGVIRVIEAEPVPPSEVVELRRRLKAVKKNSFDVGQTMLRNTGQQLVYTHRKLMNTELALEVMRKRACRTERDAARLRAELAENLRSKRVGEVKITLLEERVIDLTNRLNEEIHERRRADQRIAQLNCRLVEYGRNVQVVEEVVVDMTTVESAVVVHLRPPQPNDNILALVCPSYEKSISIDGAVKQLRKFLNKCGEEVQRCAESVAKYDCHVCGVLLGDNLSLLNHFLSKGHMKKVRAHGAAVSHPAIKNWQNTLDHYAEYATRGAIYEEQIVGGVTVARGGRTLVRYY</sequence>
<feature type="coiled-coil region" evidence="1">
    <location>
        <begin position="130"/>
        <end position="164"/>
    </location>
</feature>
<dbReference type="EMBL" id="BTRK01000003">
    <property type="protein sequence ID" value="GMR44348.1"/>
    <property type="molecule type" value="Genomic_DNA"/>
</dbReference>
<reference evidence="4" key="1">
    <citation type="submission" date="2022-10" db="EMBL/GenBank/DDBJ databases">
        <title>Genome assembly of Pristionchus species.</title>
        <authorList>
            <person name="Yoshida K."/>
            <person name="Sommer R.J."/>
        </authorList>
    </citation>
    <scope>NUCLEOTIDE SEQUENCE [LARGE SCALE GENOMIC DNA]</scope>
    <source>
        <strain evidence="4">RS5460</strain>
    </source>
</reference>
<comment type="caution">
    <text evidence="3">The sequence shown here is derived from an EMBL/GenBank/DDBJ whole genome shotgun (WGS) entry which is preliminary data.</text>
</comment>
<evidence type="ECO:0000259" key="2">
    <source>
        <dbReference type="PROSITE" id="PS00028"/>
    </source>
</evidence>
<evidence type="ECO:0000256" key="1">
    <source>
        <dbReference type="SAM" id="Coils"/>
    </source>
</evidence>
<organism evidence="3 4">
    <name type="scientific">Pristionchus mayeri</name>
    <dbReference type="NCBI Taxonomy" id="1317129"/>
    <lineage>
        <taxon>Eukaryota</taxon>
        <taxon>Metazoa</taxon>
        <taxon>Ecdysozoa</taxon>
        <taxon>Nematoda</taxon>
        <taxon>Chromadorea</taxon>
        <taxon>Rhabditida</taxon>
        <taxon>Rhabditina</taxon>
        <taxon>Diplogasteromorpha</taxon>
        <taxon>Diplogasteroidea</taxon>
        <taxon>Neodiplogasteridae</taxon>
        <taxon>Pristionchus</taxon>
    </lineage>
</organism>
<evidence type="ECO:0000313" key="4">
    <source>
        <dbReference type="Proteomes" id="UP001328107"/>
    </source>
</evidence>
<protein>
    <recommendedName>
        <fullName evidence="2">C2H2-type domain-containing protein</fullName>
    </recommendedName>
</protein>
<proteinExistence type="predicted"/>
<dbReference type="AlphaFoldDB" id="A0AAN4ZN76"/>
<name>A0AAN4ZN76_9BILA</name>
<dbReference type="InterPro" id="IPR013087">
    <property type="entry name" value="Znf_C2H2_type"/>
</dbReference>
<keyword evidence="4" id="KW-1185">Reference proteome</keyword>
<dbReference type="PROSITE" id="PS00028">
    <property type="entry name" value="ZINC_FINGER_C2H2_1"/>
    <property type="match status" value="1"/>
</dbReference>
<accession>A0AAN4ZN76</accession>